<proteinExistence type="predicted"/>
<protein>
    <submittedName>
        <fullName evidence="1">Uncharacterized protein</fullName>
    </submittedName>
</protein>
<dbReference type="RefSeq" id="WP_005349721.1">
    <property type="nucleotide sequence ID" value="NZ_AP022281.1"/>
</dbReference>
<organism evidence="1 2">
    <name type="scientific">Aeromonas veronii</name>
    <dbReference type="NCBI Taxonomy" id="654"/>
    <lineage>
        <taxon>Bacteria</taxon>
        <taxon>Pseudomonadati</taxon>
        <taxon>Pseudomonadota</taxon>
        <taxon>Gammaproteobacteria</taxon>
        <taxon>Aeromonadales</taxon>
        <taxon>Aeromonadaceae</taxon>
        <taxon>Aeromonas</taxon>
    </lineage>
</organism>
<accession>A0A165RRJ9</accession>
<dbReference type="Proteomes" id="UP000076809">
    <property type="component" value="Chromosome"/>
</dbReference>
<dbReference type="EMBL" id="CP014774">
    <property type="protein sequence ID" value="ANB52523.1"/>
    <property type="molecule type" value="Genomic_DNA"/>
</dbReference>
<reference evidence="1 2" key="1">
    <citation type="journal article" date="2016" name="J. Clin. Microbiol.">
        <title>Detection and Whole-Genome Sequencing of Carbapenemase-Producing Aeromonas hydrophila Isolates from Routine Perirectal Surveillance Culture.</title>
        <authorList>
            <person name="Hughes H.Y."/>
            <person name="Conlan S.P."/>
            <person name="Lau A.F."/>
            <person name="Dekker J.P."/>
            <person name="Michelin A.V."/>
            <person name="Youn J.H."/>
            <person name="Henderson D.K."/>
            <person name="Frank K.M."/>
            <person name="Segre J.A."/>
            <person name="Palmore T.N."/>
        </authorList>
    </citation>
    <scope>NUCLEOTIDE SEQUENCE [LARGE SCALE GENOMIC DNA]</scope>
    <source>
        <strain evidence="1 2">AVNIH1</strain>
    </source>
</reference>
<name>A0A165RRJ9_AERVE</name>
<evidence type="ECO:0000313" key="2">
    <source>
        <dbReference type="Proteomes" id="UP000076809"/>
    </source>
</evidence>
<sequence>MKGYGCYLVSGLMLVCGTASAFEQDQQTQTAKLPQQEKRTATEVWRSSLNTNDLLKAPKPLSFGIEVSTDNFGNQKITSYPQLNLTPEKSVSLSVERFRPKVKFKAGGMNTALRLRGDGIKMQFNPVDKTIPLQIEIKVTDDESSLRLDYRF</sequence>
<evidence type="ECO:0000313" key="1">
    <source>
        <dbReference type="EMBL" id="ANB52523.1"/>
    </source>
</evidence>
<dbReference type="AlphaFoldDB" id="A0A165RRJ9"/>
<gene>
    <name evidence="1" type="ORF">WM43_07515</name>
</gene>